<gene>
    <name evidence="2" type="ORF">SBA_ch1_15760</name>
</gene>
<proteinExistence type="predicted"/>
<evidence type="ECO:0000256" key="1">
    <source>
        <dbReference type="SAM" id="Phobius"/>
    </source>
</evidence>
<feature type="transmembrane region" description="Helical" evidence="1">
    <location>
        <begin position="75"/>
        <end position="97"/>
    </location>
</feature>
<keyword evidence="1" id="KW-0812">Transmembrane</keyword>
<dbReference type="Proteomes" id="UP001059971">
    <property type="component" value="Chromosome 1"/>
</dbReference>
<dbReference type="RefSeq" id="WP_261936470.1">
    <property type="nucleotide sequence ID" value="NZ_AP018817.1"/>
</dbReference>
<keyword evidence="3" id="KW-1185">Reference proteome</keyword>
<name>A0ABM7FW53_9SPHN</name>
<organism evidence="2 3">
    <name type="scientific">Sphingomonas bisphenolicum</name>
    <dbReference type="NCBI Taxonomy" id="296544"/>
    <lineage>
        <taxon>Bacteria</taxon>
        <taxon>Pseudomonadati</taxon>
        <taxon>Pseudomonadota</taxon>
        <taxon>Alphaproteobacteria</taxon>
        <taxon>Sphingomonadales</taxon>
        <taxon>Sphingomonadaceae</taxon>
        <taxon>Sphingomonas</taxon>
    </lineage>
</organism>
<feature type="transmembrane region" description="Helical" evidence="1">
    <location>
        <begin position="12"/>
        <end position="35"/>
    </location>
</feature>
<evidence type="ECO:0000313" key="2">
    <source>
        <dbReference type="EMBL" id="BBF69376.1"/>
    </source>
</evidence>
<sequence length="194" mass="21164">MNALFRRLAGLALIYLLVLAGGFLLYLALIASPLLGAIPLLFYRGVLIAFIGALLLGLLLAIAGRRAPALDLSTGVGAVALSLAFNISFLIVFPVTFDRSITMFLLARIERQDGQLTPPMLENVFIREYLGDLRQIDRRVSEQTLSGNIVQRDDGRIALTPQGRRLLSSARQIGGWFGADPRFVTAPEPAPPRH</sequence>
<accession>A0ABM7FW53</accession>
<keyword evidence="1" id="KW-0472">Membrane</keyword>
<reference evidence="2" key="1">
    <citation type="submission" date="2018-07" db="EMBL/GenBank/DDBJ databases">
        <title>Complete genome sequence of Sphingomonas bisphenolicum strain AO1, a bisphenol A degradative bacterium isolated from Japanese farm field.</title>
        <authorList>
            <person name="Murakami M."/>
            <person name="Koh M."/>
            <person name="Koba S."/>
            <person name="Matsumura Y."/>
        </authorList>
    </citation>
    <scope>NUCLEOTIDE SEQUENCE</scope>
    <source>
        <strain evidence="2">AO1</strain>
    </source>
</reference>
<evidence type="ECO:0000313" key="3">
    <source>
        <dbReference type="Proteomes" id="UP001059971"/>
    </source>
</evidence>
<feature type="transmembrane region" description="Helical" evidence="1">
    <location>
        <begin position="41"/>
        <end position="63"/>
    </location>
</feature>
<protein>
    <submittedName>
        <fullName evidence="2">Uncharacterized protein</fullName>
    </submittedName>
</protein>
<dbReference type="EMBL" id="AP018817">
    <property type="protein sequence ID" value="BBF69376.1"/>
    <property type="molecule type" value="Genomic_DNA"/>
</dbReference>
<keyword evidence="1" id="KW-1133">Transmembrane helix</keyword>